<gene>
    <name evidence="7" type="ORF">ACG04R_11325</name>
</gene>
<evidence type="ECO:0000256" key="5">
    <source>
        <dbReference type="SAM" id="SignalP"/>
    </source>
</evidence>
<dbReference type="SUPFAM" id="SSF56281">
    <property type="entry name" value="Metallo-hydrolase/oxidoreductase"/>
    <property type="match status" value="1"/>
</dbReference>
<feature type="signal peptide" evidence="5">
    <location>
        <begin position="1"/>
        <end position="46"/>
    </location>
</feature>
<sequence length="340" mass="35841">MTSTTPFPRALRRRQTLLGRLAAFALPAALVAAGFAFASLSAPALAAAPQLKTQAPGWYRLMVGSVEVTSLSDGTVALPVDKLLHAPAGRVAEGLKQHFQQAPLETSVNAWLINTGSRLVLVDAGAGTLFGPTLGKLAAQIRAAGYQPEQVDDILITHMHPDHVGGLAADGQRVFPNATVHADKADADYWLSPAKADAAPQEQKGFFQGAMASLNPYAQAGRFVPFERDGEIVPGIRALAAHGHTAGHTAYAVESQGQRLVLVGDLIHVASVQLASPEVTIAFDTDEAQAARSRARVFAELAGDGSLVAVSHFSFPGLGHLRRSGKGWAWVPLDYSSQVR</sequence>
<evidence type="ECO:0000256" key="4">
    <source>
        <dbReference type="ARBA" id="ARBA00022833"/>
    </source>
</evidence>
<dbReference type="Gene3D" id="3.60.15.10">
    <property type="entry name" value="Ribonuclease Z/Hydroxyacylglutathione hydrolase-like"/>
    <property type="match status" value="1"/>
</dbReference>
<evidence type="ECO:0000256" key="2">
    <source>
        <dbReference type="ARBA" id="ARBA00022723"/>
    </source>
</evidence>
<name>A0ABW7HBH6_9BURK</name>
<evidence type="ECO:0000256" key="1">
    <source>
        <dbReference type="ARBA" id="ARBA00007749"/>
    </source>
</evidence>
<dbReference type="RefSeq" id="WP_394409771.1">
    <property type="nucleotide sequence ID" value="NZ_JBIGIC010000005.1"/>
</dbReference>
<dbReference type="SMART" id="SM00849">
    <property type="entry name" value="Lactamase_B"/>
    <property type="match status" value="1"/>
</dbReference>
<evidence type="ECO:0000313" key="7">
    <source>
        <dbReference type="EMBL" id="MFG6487262.1"/>
    </source>
</evidence>
<protein>
    <submittedName>
        <fullName evidence="7">MBL fold metallo-hydrolase</fullName>
    </submittedName>
</protein>
<dbReference type="Pfam" id="PF00753">
    <property type="entry name" value="Lactamase_B"/>
    <property type="match status" value="1"/>
</dbReference>
<dbReference type="InterPro" id="IPR051013">
    <property type="entry name" value="MBL_superfamily_lactonases"/>
</dbReference>
<proteinExistence type="inferred from homology"/>
<dbReference type="Proteomes" id="UP001606134">
    <property type="component" value="Unassembled WGS sequence"/>
</dbReference>
<dbReference type="PANTHER" id="PTHR42978:SF6">
    <property type="entry name" value="QUORUM-QUENCHING LACTONASE YTNP-RELATED"/>
    <property type="match status" value="1"/>
</dbReference>
<keyword evidence="8" id="KW-1185">Reference proteome</keyword>
<organism evidence="7 8">
    <name type="scientific">Pelomonas candidula</name>
    <dbReference type="NCBI Taxonomy" id="3299025"/>
    <lineage>
        <taxon>Bacteria</taxon>
        <taxon>Pseudomonadati</taxon>
        <taxon>Pseudomonadota</taxon>
        <taxon>Betaproteobacteria</taxon>
        <taxon>Burkholderiales</taxon>
        <taxon>Sphaerotilaceae</taxon>
        <taxon>Roseateles</taxon>
    </lineage>
</organism>
<dbReference type="InterPro" id="IPR036866">
    <property type="entry name" value="RibonucZ/Hydroxyglut_hydro"/>
</dbReference>
<accession>A0ABW7HBH6</accession>
<keyword evidence="5" id="KW-0732">Signal</keyword>
<dbReference type="EMBL" id="JBIGIC010000005">
    <property type="protein sequence ID" value="MFG6487262.1"/>
    <property type="molecule type" value="Genomic_DNA"/>
</dbReference>
<evidence type="ECO:0000259" key="6">
    <source>
        <dbReference type="SMART" id="SM00849"/>
    </source>
</evidence>
<feature type="domain" description="Metallo-beta-lactamase" evidence="6">
    <location>
        <begin position="107"/>
        <end position="312"/>
    </location>
</feature>
<evidence type="ECO:0000256" key="3">
    <source>
        <dbReference type="ARBA" id="ARBA00022801"/>
    </source>
</evidence>
<comment type="similarity">
    <text evidence="1">Belongs to the metallo-beta-lactamase superfamily.</text>
</comment>
<feature type="chain" id="PRO_5047542749" evidence="5">
    <location>
        <begin position="47"/>
        <end position="340"/>
    </location>
</feature>
<evidence type="ECO:0000313" key="8">
    <source>
        <dbReference type="Proteomes" id="UP001606134"/>
    </source>
</evidence>
<comment type="caution">
    <text evidence="7">The sequence shown here is derived from an EMBL/GenBank/DDBJ whole genome shotgun (WGS) entry which is preliminary data.</text>
</comment>
<reference evidence="7 8" key="1">
    <citation type="submission" date="2024-08" db="EMBL/GenBank/DDBJ databases">
        <authorList>
            <person name="Lu H."/>
        </authorList>
    </citation>
    <scope>NUCLEOTIDE SEQUENCE [LARGE SCALE GENOMIC DNA]</scope>
    <source>
        <strain evidence="7 8">BYS78W</strain>
    </source>
</reference>
<keyword evidence="2" id="KW-0479">Metal-binding</keyword>
<dbReference type="PANTHER" id="PTHR42978">
    <property type="entry name" value="QUORUM-QUENCHING LACTONASE YTNP-RELATED-RELATED"/>
    <property type="match status" value="1"/>
</dbReference>
<keyword evidence="3" id="KW-0378">Hydrolase</keyword>
<keyword evidence="4" id="KW-0862">Zinc</keyword>
<dbReference type="InterPro" id="IPR001279">
    <property type="entry name" value="Metallo-B-lactamas"/>
</dbReference>
<dbReference type="CDD" id="cd07720">
    <property type="entry name" value="OPHC2-like_MBL-fold"/>
    <property type="match status" value="1"/>
</dbReference>